<evidence type="ECO:0000313" key="1">
    <source>
        <dbReference type="EMBL" id="GIY54685.1"/>
    </source>
</evidence>
<dbReference type="AlphaFoldDB" id="A0AAV4UA82"/>
<protein>
    <submittedName>
        <fullName evidence="1">Uncharacterized protein</fullName>
    </submittedName>
</protein>
<comment type="caution">
    <text evidence="1">The sequence shown here is derived from an EMBL/GenBank/DDBJ whole genome shotgun (WGS) entry which is preliminary data.</text>
</comment>
<reference evidence="1 2" key="1">
    <citation type="submission" date="2021-06" db="EMBL/GenBank/DDBJ databases">
        <title>Caerostris extrusa draft genome.</title>
        <authorList>
            <person name="Kono N."/>
            <person name="Arakawa K."/>
        </authorList>
    </citation>
    <scope>NUCLEOTIDE SEQUENCE [LARGE SCALE GENOMIC DNA]</scope>
</reference>
<proteinExistence type="predicted"/>
<gene>
    <name evidence="1" type="ORF">CEXT_132401</name>
</gene>
<name>A0AAV4UA82_CAEEX</name>
<accession>A0AAV4UA82</accession>
<sequence>MNRTGAMETSAERALTIDPRCWMSSTGSIRLLESGGKKGWSVCSVAEKTTFPCQWIMLSPPDDLTCFISRGSRTRLELGVGHEECGTG</sequence>
<dbReference type="Proteomes" id="UP001054945">
    <property type="component" value="Unassembled WGS sequence"/>
</dbReference>
<organism evidence="1 2">
    <name type="scientific">Caerostris extrusa</name>
    <name type="common">Bark spider</name>
    <name type="synonym">Caerostris bankana</name>
    <dbReference type="NCBI Taxonomy" id="172846"/>
    <lineage>
        <taxon>Eukaryota</taxon>
        <taxon>Metazoa</taxon>
        <taxon>Ecdysozoa</taxon>
        <taxon>Arthropoda</taxon>
        <taxon>Chelicerata</taxon>
        <taxon>Arachnida</taxon>
        <taxon>Araneae</taxon>
        <taxon>Araneomorphae</taxon>
        <taxon>Entelegynae</taxon>
        <taxon>Araneoidea</taxon>
        <taxon>Araneidae</taxon>
        <taxon>Caerostris</taxon>
    </lineage>
</organism>
<evidence type="ECO:0000313" key="2">
    <source>
        <dbReference type="Proteomes" id="UP001054945"/>
    </source>
</evidence>
<dbReference type="EMBL" id="BPLR01012541">
    <property type="protein sequence ID" value="GIY54685.1"/>
    <property type="molecule type" value="Genomic_DNA"/>
</dbReference>
<keyword evidence="2" id="KW-1185">Reference proteome</keyword>